<evidence type="ECO:0000313" key="1">
    <source>
        <dbReference type="EMBL" id="KAF7825661.1"/>
    </source>
</evidence>
<gene>
    <name evidence="1" type="ORF">G2W53_016825</name>
</gene>
<evidence type="ECO:0000313" key="2">
    <source>
        <dbReference type="Proteomes" id="UP000634136"/>
    </source>
</evidence>
<dbReference type="EMBL" id="JAAIUW010000006">
    <property type="protein sequence ID" value="KAF7825661.1"/>
    <property type="molecule type" value="Genomic_DNA"/>
</dbReference>
<proteinExistence type="predicted"/>
<comment type="caution">
    <text evidence="1">The sequence shown here is derived from an EMBL/GenBank/DDBJ whole genome shotgun (WGS) entry which is preliminary data.</text>
</comment>
<organism evidence="1 2">
    <name type="scientific">Senna tora</name>
    <dbReference type="NCBI Taxonomy" id="362788"/>
    <lineage>
        <taxon>Eukaryota</taxon>
        <taxon>Viridiplantae</taxon>
        <taxon>Streptophyta</taxon>
        <taxon>Embryophyta</taxon>
        <taxon>Tracheophyta</taxon>
        <taxon>Spermatophyta</taxon>
        <taxon>Magnoliopsida</taxon>
        <taxon>eudicotyledons</taxon>
        <taxon>Gunneridae</taxon>
        <taxon>Pentapetalae</taxon>
        <taxon>rosids</taxon>
        <taxon>fabids</taxon>
        <taxon>Fabales</taxon>
        <taxon>Fabaceae</taxon>
        <taxon>Caesalpinioideae</taxon>
        <taxon>Cassia clade</taxon>
        <taxon>Senna</taxon>
    </lineage>
</organism>
<keyword evidence="2" id="KW-1185">Reference proteome</keyword>
<sequence length="61" mass="6944">MRVNKNQRARRLTAVGLNREEHTEESRNVIVTVAATHDRESVRCDLSILVPSSFWVLTLAP</sequence>
<accession>A0A834TRL4</accession>
<reference evidence="1" key="1">
    <citation type="submission" date="2020-09" db="EMBL/GenBank/DDBJ databases">
        <title>Genome-Enabled Discovery of Anthraquinone Biosynthesis in Senna tora.</title>
        <authorList>
            <person name="Kang S.-H."/>
            <person name="Pandey R.P."/>
            <person name="Lee C.-M."/>
            <person name="Sim J.-S."/>
            <person name="Jeong J.-T."/>
            <person name="Choi B.-S."/>
            <person name="Jung M."/>
            <person name="Ginzburg D."/>
            <person name="Zhao K."/>
            <person name="Won S.Y."/>
            <person name="Oh T.-J."/>
            <person name="Yu Y."/>
            <person name="Kim N.-H."/>
            <person name="Lee O.R."/>
            <person name="Lee T.-H."/>
            <person name="Bashyal P."/>
            <person name="Kim T.-S."/>
            <person name="Lee W.-H."/>
            <person name="Kawkins C."/>
            <person name="Kim C.-K."/>
            <person name="Kim J.S."/>
            <person name="Ahn B.O."/>
            <person name="Rhee S.Y."/>
            <person name="Sohng J.K."/>
        </authorList>
    </citation>
    <scope>NUCLEOTIDE SEQUENCE</scope>
    <source>
        <tissue evidence="1">Leaf</tissue>
    </source>
</reference>
<name>A0A834TRL4_9FABA</name>
<dbReference type="AlphaFoldDB" id="A0A834TRL4"/>
<protein>
    <submittedName>
        <fullName evidence="1">Uncharacterized protein</fullName>
    </submittedName>
</protein>
<dbReference type="Proteomes" id="UP000634136">
    <property type="component" value="Unassembled WGS sequence"/>
</dbReference>